<dbReference type="STRING" id="714315.GCA_000516535_00665"/>
<dbReference type="PANTHER" id="PTHR33392">
    <property type="entry name" value="POLYISOPRENYL-TEICHOIC ACID--PEPTIDOGLYCAN TEICHOIC ACID TRANSFERASE TAGU"/>
    <property type="match status" value="1"/>
</dbReference>
<dbReference type="InterPro" id="IPR004474">
    <property type="entry name" value="LytR_CpsA_psr"/>
</dbReference>
<dbReference type="NCBIfam" id="TIGR00350">
    <property type="entry name" value="lytR_cpsA_psr"/>
    <property type="match status" value="1"/>
</dbReference>
<dbReference type="RefSeq" id="WP_006808294.1">
    <property type="nucleotide sequence ID" value="NZ_AP019822.1"/>
</dbReference>
<protein>
    <submittedName>
        <fullName evidence="2">Cell envelope-like function transcriptional attenuator common domain protein</fullName>
    </submittedName>
</protein>
<dbReference type="EMBL" id="AP019822">
    <property type="protein sequence ID" value="BBM35736.1"/>
    <property type="molecule type" value="Genomic_DNA"/>
</dbReference>
<comment type="similarity">
    <text evidence="1">Belongs to the LytR/CpsA/Psr (LCP) family.</text>
</comment>
<evidence type="ECO:0000313" key="3">
    <source>
        <dbReference type="Proteomes" id="UP000321606"/>
    </source>
</evidence>
<dbReference type="OrthoDB" id="27330at2"/>
<organism evidence="2 3">
    <name type="scientific">Pseudoleptotrichia goodfellowii</name>
    <dbReference type="NCBI Taxonomy" id="157692"/>
    <lineage>
        <taxon>Bacteria</taxon>
        <taxon>Fusobacteriati</taxon>
        <taxon>Fusobacteriota</taxon>
        <taxon>Fusobacteriia</taxon>
        <taxon>Fusobacteriales</taxon>
        <taxon>Leptotrichiaceae</taxon>
        <taxon>Pseudoleptotrichia</taxon>
    </lineage>
</organism>
<evidence type="ECO:0000313" key="2">
    <source>
        <dbReference type="EMBL" id="BBM35736.1"/>
    </source>
</evidence>
<dbReference type="Gene3D" id="3.40.630.190">
    <property type="entry name" value="LCP protein"/>
    <property type="match status" value="1"/>
</dbReference>
<dbReference type="PANTHER" id="PTHR33392:SF6">
    <property type="entry name" value="POLYISOPRENYL-TEICHOIC ACID--PEPTIDOGLYCAN TEICHOIC ACID TRANSFERASE TAGU"/>
    <property type="match status" value="1"/>
</dbReference>
<gene>
    <name evidence="2" type="ORF">JCM16774_0666</name>
</gene>
<reference evidence="2 3" key="1">
    <citation type="submission" date="2019-07" db="EMBL/GenBank/DDBJ databases">
        <title>Complete Genome Sequence of Leptotrichia goodfellowii Strain JCM 16774.</title>
        <authorList>
            <person name="Watanabe S."/>
            <person name="Cui L."/>
        </authorList>
    </citation>
    <scope>NUCLEOTIDE SEQUENCE [LARGE SCALE GENOMIC DNA]</scope>
    <source>
        <strain evidence="2 3">JCM16774</strain>
    </source>
</reference>
<dbReference type="KEGG" id="lgo:JCM16774_0666"/>
<dbReference type="Proteomes" id="UP000321606">
    <property type="component" value="Chromosome"/>
</dbReference>
<proteinExistence type="inferred from homology"/>
<sequence length="264" mass="30001">MKVFRRLVLLAVILCLGWLSIPFNVLVLGSDARPNQPLKGSRSDGIIVLKVTPLLAKIQMISIPRDTYTDVPCEKGGKVDKINHSYAFGGRECTIKAVEELLDTKINYSVLFRFDDVIALTDIIGGVDIVSNHTFTQDNQSFVQGQAYNIKGERALAYTRHRKTDSAFKRDERQRQVIQSIAKKLVSPAGWQYIPGVRNYMQEKMEVSFNPLRIISTLPAILINKTNFEQHEIKGDGKMIKGVWYFIPEQSSLDEAKKDFKIYF</sequence>
<dbReference type="Pfam" id="PF03816">
    <property type="entry name" value="LytR_cpsA_psr"/>
    <property type="match status" value="1"/>
</dbReference>
<dbReference type="InterPro" id="IPR050922">
    <property type="entry name" value="LytR/CpsA/Psr_CW_biosynth"/>
</dbReference>
<dbReference type="AlphaFoldDB" id="A0A510J9K1"/>
<name>A0A510J9K1_9FUSO</name>
<evidence type="ECO:0000256" key="1">
    <source>
        <dbReference type="ARBA" id="ARBA00006068"/>
    </source>
</evidence>
<accession>A0A510J9K1</accession>